<accession>A0A873WVQ5</accession>
<organism evidence="2 3">
    <name type="scientific">Streptomyces phage Shaeky</name>
    <dbReference type="NCBI Taxonomy" id="2767586"/>
    <lineage>
        <taxon>Viruses</taxon>
        <taxon>Duplodnaviria</taxon>
        <taxon>Heunggongvirae</taxon>
        <taxon>Uroviricota</taxon>
        <taxon>Caudoviricetes</taxon>
        <taxon>Colingsworthviridae</taxon>
        <taxon>Shaekyvirus</taxon>
        <taxon>Shaekyvirus shaeky</taxon>
    </lineage>
</organism>
<dbReference type="Proteomes" id="UP000663581">
    <property type="component" value="Segment"/>
</dbReference>
<sequence>MSLCVRPAATLRNVTQPTAGTTPKRQGVVLRDPRTVLLFSCHRGNSPRDERKESK</sequence>
<feature type="region of interest" description="Disordered" evidence="1">
    <location>
        <begin position="1"/>
        <end position="31"/>
    </location>
</feature>
<feature type="compositionally biased region" description="Polar residues" evidence="1">
    <location>
        <begin position="12"/>
        <end position="24"/>
    </location>
</feature>
<name>A0A873WVQ5_9CAUD</name>
<keyword evidence="3" id="KW-1185">Reference proteome</keyword>
<proteinExistence type="predicted"/>
<protein>
    <submittedName>
        <fullName evidence="2">Uncharacterized protein</fullName>
    </submittedName>
</protein>
<evidence type="ECO:0000256" key="1">
    <source>
        <dbReference type="SAM" id="MobiDB-lite"/>
    </source>
</evidence>
<reference evidence="2" key="1">
    <citation type="submission" date="2020-07" db="EMBL/GenBank/DDBJ databases">
        <title>Complete genome sequence of Streptomyces phage Shaeky.</title>
        <authorList>
            <person name="Shodrock S.L."/>
            <person name="Higbee T."/>
            <person name="Clark J.D."/>
            <person name="Hernandez I."/>
            <person name="Liu M."/>
            <person name="Burrowes B."/>
        </authorList>
    </citation>
    <scope>NUCLEOTIDE SEQUENCE</scope>
</reference>
<evidence type="ECO:0000313" key="3">
    <source>
        <dbReference type="Proteomes" id="UP000663581"/>
    </source>
</evidence>
<dbReference type="EMBL" id="MT701595">
    <property type="protein sequence ID" value="QPB09744.1"/>
    <property type="molecule type" value="Genomic_DNA"/>
</dbReference>
<evidence type="ECO:0000313" key="2">
    <source>
        <dbReference type="EMBL" id="QPB09744.1"/>
    </source>
</evidence>
<gene>
    <name evidence="2" type="ORF">CPT_Shaeky_057</name>
</gene>